<accession>A0A4Y4G0K8</accession>
<evidence type="ECO:0000256" key="3">
    <source>
        <dbReference type="ARBA" id="ARBA00010264"/>
    </source>
</evidence>
<evidence type="ECO:0000256" key="4">
    <source>
        <dbReference type="ARBA" id="ARBA00011881"/>
    </source>
</evidence>
<dbReference type="EMBL" id="FMAW01000003">
    <property type="protein sequence ID" value="SCB83224.1"/>
    <property type="molecule type" value="Genomic_DNA"/>
</dbReference>
<sequence>MNFHNYLLKQAEPILNDIYQSAFVKGIGFDNLSQQQRDYYVAQDSYYTDEFSHLFDLTFTKLTTKQQNNQPQTLDETVAHDALLASPNILNIPPDDHNLAYLNHMKTEIMTGDATNAMLALLPCTESYHLIGKRYLNAIAHNTYLPWLEYYTSSAYQAFTQWSWEVIDSQIPDWQKVSISDQKHYLNTYLTSYQFELSFWEHTAQH</sequence>
<name>A0A4Y4G0K8_WEIHE</name>
<dbReference type="GO" id="GO:0009229">
    <property type="term" value="P:thiamine diphosphate biosynthetic process"/>
    <property type="evidence" value="ECO:0007669"/>
    <property type="project" value="UniProtKB-UniPathway"/>
</dbReference>
<dbReference type="CDD" id="cd16099">
    <property type="entry name" value="TenA_PqqC-like"/>
    <property type="match status" value="1"/>
</dbReference>
<dbReference type="RefSeq" id="WP_074426989.1">
    <property type="nucleotide sequence ID" value="NZ_BJEG01000017.1"/>
</dbReference>
<keyword evidence="7" id="KW-0784">Thiamine biosynthesis</keyword>
<dbReference type="InterPro" id="IPR004305">
    <property type="entry name" value="Thiaminase-2/PQQC"/>
</dbReference>
<reference evidence="11 12" key="1">
    <citation type="submission" date="2016-08" db="EMBL/GenBank/DDBJ databases">
        <authorList>
            <person name="Varghese N."/>
            <person name="Submissions Spin"/>
        </authorList>
    </citation>
    <scope>NUCLEOTIDE SEQUENCE [LARGE SCALE GENOMIC DNA]</scope>
    <source>
        <strain evidence="11 12">R-53116</strain>
    </source>
</reference>
<evidence type="ECO:0000256" key="1">
    <source>
        <dbReference type="ARBA" id="ARBA00001881"/>
    </source>
</evidence>
<dbReference type="OrthoDB" id="34166at2"/>
<feature type="domain" description="Thiaminase-2/PQQC" evidence="9">
    <location>
        <begin position="88"/>
        <end position="202"/>
    </location>
</feature>
<dbReference type="GO" id="GO:0050334">
    <property type="term" value="F:thiaminase activity"/>
    <property type="evidence" value="ECO:0007669"/>
    <property type="project" value="UniProtKB-EC"/>
</dbReference>
<evidence type="ECO:0000256" key="2">
    <source>
        <dbReference type="ARBA" id="ARBA00004948"/>
    </source>
</evidence>
<dbReference type="Proteomes" id="UP000585749">
    <property type="component" value="Unassembled WGS sequence"/>
</dbReference>
<dbReference type="Pfam" id="PF03070">
    <property type="entry name" value="TENA_THI-4"/>
    <property type="match status" value="1"/>
</dbReference>
<dbReference type="UniPathway" id="UPA00060"/>
<comment type="catalytic activity">
    <reaction evidence="8">
        <text>thiamine + H2O = 5-(2-hydroxyethyl)-4-methylthiazole + 4-amino-5-hydroxymethyl-2-methylpyrimidine + H(+)</text>
        <dbReference type="Rhea" id="RHEA:17509"/>
        <dbReference type="ChEBI" id="CHEBI:15377"/>
        <dbReference type="ChEBI" id="CHEBI:15378"/>
        <dbReference type="ChEBI" id="CHEBI:16892"/>
        <dbReference type="ChEBI" id="CHEBI:17957"/>
        <dbReference type="ChEBI" id="CHEBI:18385"/>
        <dbReference type="EC" id="3.5.99.2"/>
    </reaction>
</comment>
<dbReference type="AlphaFoldDB" id="A0A4Y4G0K8"/>
<evidence type="ECO:0000259" key="9">
    <source>
        <dbReference type="Pfam" id="PF03070"/>
    </source>
</evidence>
<comment type="pathway">
    <text evidence="2">Cofactor biosynthesis; thiamine diphosphate biosynthesis.</text>
</comment>
<dbReference type="EC" id="3.5.99.2" evidence="5"/>
<evidence type="ECO:0000256" key="5">
    <source>
        <dbReference type="ARBA" id="ARBA00012684"/>
    </source>
</evidence>
<comment type="caution">
    <text evidence="10">The sequence shown here is derived from an EMBL/GenBank/DDBJ whole genome shotgun (WGS) entry which is preliminary data.</text>
</comment>
<organism evidence="10 13">
    <name type="scientific">Weissella hellenica</name>
    <dbReference type="NCBI Taxonomy" id="46256"/>
    <lineage>
        <taxon>Bacteria</taxon>
        <taxon>Bacillati</taxon>
        <taxon>Bacillota</taxon>
        <taxon>Bacilli</taxon>
        <taxon>Lactobacillales</taxon>
        <taxon>Lactobacillaceae</taxon>
        <taxon>Weissella</taxon>
    </lineage>
</organism>
<dbReference type="SUPFAM" id="SSF48613">
    <property type="entry name" value="Heme oxygenase-like"/>
    <property type="match status" value="1"/>
</dbReference>
<evidence type="ECO:0000256" key="6">
    <source>
        <dbReference type="ARBA" id="ARBA00013647"/>
    </source>
</evidence>
<evidence type="ECO:0000256" key="7">
    <source>
        <dbReference type="ARBA" id="ARBA00022977"/>
    </source>
</evidence>
<protein>
    <recommendedName>
        <fullName evidence="6">Aminopyrimidine aminohydrolase</fullName>
        <ecNumber evidence="5">3.5.99.2</ecNumber>
    </recommendedName>
</protein>
<dbReference type="Proteomes" id="UP000182448">
    <property type="component" value="Unassembled WGS sequence"/>
</dbReference>
<evidence type="ECO:0000313" key="11">
    <source>
        <dbReference type="EMBL" id="SCB83224.1"/>
    </source>
</evidence>
<evidence type="ECO:0000256" key="8">
    <source>
        <dbReference type="ARBA" id="ARBA00048337"/>
    </source>
</evidence>
<comment type="catalytic activity">
    <reaction evidence="1">
        <text>4-amino-5-aminomethyl-2-methylpyrimidine + H2O = 4-amino-5-hydroxymethyl-2-methylpyrimidine + NH4(+)</text>
        <dbReference type="Rhea" id="RHEA:31799"/>
        <dbReference type="ChEBI" id="CHEBI:15377"/>
        <dbReference type="ChEBI" id="CHEBI:16892"/>
        <dbReference type="ChEBI" id="CHEBI:28938"/>
        <dbReference type="ChEBI" id="CHEBI:63416"/>
        <dbReference type="EC" id="3.5.99.2"/>
    </reaction>
</comment>
<proteinExistence type="inferred from homology"/>
<comment type="similarity">
    <text evidence="3">Belongs to the TenA family.</text>
</comment>
<dbReference type="InterPro" id="IPR016084">
    <property type="entry name" value="Haem_Oase-like_multi-hlx"/>
</dbReference>
<comment type="subunit">
    <text evidence="4">Homotetramer.</text>
</comment>
<evidence type="ECO:0000313" key="10">
    <source>
        <dbReference type="EMBL" id="NKY66511.1"/>
    </source>
</evidence>
<dbReference type="Gene3D" id="1.20.910.10">
    <property type="entry name" value="Heme oxygenase-like"/>
    <property type="match status" value="1"/>
</dbReference>
<dbReference type="GO" id="GO:0009228">
    <property type="term" value="P:thiamine biosynthetic process"/>
    <property type="evidence" value="ECO:0007669"/>
    <property type="project" value="UniProtKB-KW"/>
</dbReference>
<reference evidence="10 13" key="2">
    <citation type="submission" date="2020-04" db="EMBL/GenBank/DDBJ databases">
        <title>MicrobeNet Type strains.</title>
        <authorList>
            <person name="Nicholson A.C."/>
        </authorList>
    </citation>
    <scope>NUCLEOTIDE SEQUENCE [LARGE SCALE GENOMIC DNA]</scope>
    <source>
        <strain evidence="10 13">CCUG 33494</strain>
    </source>
</reference>
<evidence type="ECO:0000313" key="13">
    <source>
        <dbReference type="Proteomes" id="UP000585749"/>
    </source>
</evidence>
<keyword evidence="12" id="KW-1185">Reference proteome</keyword>
<gene>
    <name evidence="11" type="ORF">GA0061075_103113</name>
    <name evidence="10" type="ORF">HF960_02185</name>
</gene>
<evidence type="ECO:0000313" key="12">
    <source>
        <dbReference type="Proteomes" id="UP000182448"/>
    </source>
</evidence>
<dbReference type="EMBL" id="JAAXPM010000002">
    <property type="protein sequence ID" value="NKY66511.1"/>
    <property type="molecule type" value="Genomic_DNA"/>
</dbReference>